<organism evidence="2 3">
    <name type="scientific">Chlamydomonas incerta</name>
    <dbReference type="NCBI Taxonomy" id="51695"/>
    <lineage>
        <taxon>Eukaryota</taxon>
        <taxon>Viridiplantae</taxon>
        <taxon>Chlorophyta</taxon>
        <taxon>core chlorophytes</taxon>
        <taxon>Chlorophyceae</taxon>
        <taxon>CS clade</taxon>
        <taxon>Chlamydomonadales</taxon>
        <taxon>Chlamydomonadaceae</taxon>
        <taxon>Chlamydomonas</taxon>
    </lineage>
</organism>
<dbReference type="OrthoDB" id="556986at2759"/>
<dbReference type="EMBL" id="JAEHOC010000090">
    <property type="protein sequence ID" value="KAG2422911.1"/>
    <property type="molecule type" value="Genomic_DNA"/>
</dbReference>
<gene>
    <name evidence="2" type="ORF">HXX76_015663</name>
</gene>
<proteinExistence type="predicted"/>
<sequence length="363" mass="37880">MRPVLKNPKVTPKVEDARPNTNCKRVLVLVDAVAGDAGFMSAPATTLPAKLMMTALHGVYASNQNPKDFVAASLDLLSSNFSLMLDANITDASDITGSAAIRIRPVTMQTIVNGLEGPPPGTYGLALSAPANDSARVSMGFFSRSTAQDFLATLARACHQGAVKARMLARQHCKDNNLDMPANSFVAKIYDADYNTFDVAENTPIPTYAAYAVRSDGSGTDWLCNMPLAGNGDYDGRKHCGIGLAFTDQASLGLATFSATASLKIPYIDLGGRSFMLPRGNIACPTGYTFRTRGCLSCSAPGLAAPAAGSNGAEPAGAAAATTATSATPTRDADMEDNALGRRHRDEALAAGGGNPPQRRRGT</sequence>
<keyword evidence="3" id="KW-1185">Reference proteome</keyword>
<reference evidence="2" key="1">
    <citation type="journal article" date="2020" name="bioRxiv">
        <title>Comparative genomics of Chlamydomonas.</title>
        <authorList>
            <person name="Craig R.J."/>
            <person name="Hasan A.R."/>
            <person name="Ness R.W."/>
            <person name="Keightley P.D."/>
        </authorList>
    </citation>
    <scope>NUCLEOTIDE SEQUENCE</scope>
    <source>
        <strain evidence="2">SAG 7.73</strain>
    </source>
</reference>
<dbReference type="Proteomes" id="UP000650467">
    <property type="component" value="Unassembled WGS sequence"/>
</dbReference>
<evidence type="ECO:0000313" key="2">
    <source>
        <dbReference type="EMBL" id="KAG2422911.1"/>
    </source>
</evidence>
<evidence type="ECO:0000256" key="1">
    <source>
        <dbReference type="SAM" id="MobiDB-lite"/>
    </source>
</evidence>
<name>A0A835SC97_CHLIN</name>
<feature type="compositionally biased region" description="Low complexity" evidence="1">
    <location>
        <begin position="307"/>
        <end position="329"/>
    </location>
</feature>
<feature type="region of interest" description="Disordered" evidence="1">
    <location>
        <begin position="307"/>
        <end position="363"/>
    </location>
</feature>
<evidence type="ECO:0000313" key="3">
    <source>
        <dbReference type="Proteomes" id="UP000650467"/>
    </source>
</evidence>
<comment type="caution">
    <text evidence="2">The sequence shown here is derived from an EMBL/GenBank/DDBJ whole genome shotgun (WGS) entry which is preliminary data.</text>
</comment>
<accession>A0A835SC97</accession>
<dbReference type="AlphaFoldDB" id="A0A835SC97"/>
<protein>
    <submittedName>
        <fullName evidence="2">Uncharacterized protein</fullName>
    </submittedName>
</protein>